<dbReference type="InterPro" id="IPR019920">
    <property type="entry name" value="F420-binding_dom_put"/>
</dbReference>
<name>A0A846XKR3_9NOCA</name>
<dbReference type="GO" id="GO:0070967">
    <property type="term" value="F:coenzyme F420 binding"/>
    <property type="evidence" value="ECO:0007669"/>
    <property type="project" value="TreeGrafter"/>
</dbReference>
<dbReference type="EMBL" id="JAAXOO010000005">
    <property type="protein sequence ID" value="NKY35173.1"/>
    <property type="molecule type" value="Genomic_DNA"/>
</dbReference>
<keyword evidence="1" id="KW-0560">Oxidoreductase</keyword>
<gene>
    <name evidence="3" type="ORF">HGA13_19175</name>
</gene>
<reference evidence="3 4" key="1">
    <citation type="submission" date="2020-04" db="EMBL/GenBank/DDBJ databases">
        <title>MicrobeNet Type strains.</title>
        <authorList>
            <person name="Nicholson A.C."/>
        </authorList>
    </citation>
    <scope>NUCLEOTIDE SEQUENCE [LARGE SCALE GENOMIC DNA]</scope>
    <source>
        <strain evidence="3 4">DSM 45078</strain>
    </source>
</reference>
<protein>
    <submittedName>
        <fullName evidence="3">PPOX class F420-dependent oxidoreductase</fullName>
    </submittedName>
</protein>
<dbReference type="SUPFAM" id="SSF50475">
    <property type="entry name" value="FMN-binding split barrel"/>
    <property type="match status" value="1"/>
</dbReference>
<dbReference type="InterPro" id="IPR011576">
    <property type="entry name" value="Pyridox_Oxase_N"/>
</dbReference>
<evidence type="ECO:0000313" key="3">
    <source>
        <dbReference type="EMBL" id="NKY35173.1"/>
    </source>
</evidence>
<evidence type="ECO:0000256" key="1">
    <source>
        <dbReference type="ARBA" id="ARBA00023002"/>
    </source>
</evidence>
<dbReference type="PANTHER" id="PTHR35176:SF6">
    <property type="entry name" value="HEME OXYGENASE HI_0854-RELATED"/>
    <property type="match status" value="1"/>
</dbReference>
<feature type="domain" description="Pyridoxamine 5'-phosphate oxidase N-terminal" evidence="2">
    <location>
        <begin position="17"/>
        <end position="133"/>
    </location>
</feature>
<dbReference type="GO" id="GO:0005829">
    <property type="term" value="C:cytosol"/>
    <property type="evidence" value="ECO:0007669"/>
    <property type="project" value="TreeGrafter"/>
</dbReference>
<dbReference type="Gene3D" id="2.30.110.10">
    <property type="entry name" value="Electron Transport, Fmn-binding Protein, Chain A"/>
    <property type="match status" value="1"/>
</dbReference>
<dbReference type="GO" id="GO:0016627">
    <property type="term" value="F:oxidoreductase activity, acting on the CH-CH group of donors"/>
    <property type="evidence" value="ECO:0007669"/>
    <property type="project" value="TreeGrafter"/>
</dbReference>
<dbReference type="NCBIfam" id="TIGR03618">
    <property type="entry name" value="Rv1155_F420"/>
    <property type="match status" value="1"/>
</dbReference>
<dbReference type="InterPro" id="IPR012349">
    <property type="entry name" value="Split_barrel_FMN-bd"/>
</dbReference>
<dbReference type="RefSeq" id="WP_068042775.1">
    <property type="nucleotide sequence ID" value="NZ_JAAXOO010000005.1"/>
</dbReference>
<dbReference type="AlphaFoldDB" id="A0A846XKR3"/>
<dbReference type="Pfam" id="PF01243">
    <property type="entry name" value="PNPOx_N"/>
    <property type="match status" value="1"/>
</dbReference>
<evidence type="ECO:0000259" key="2">
    <source>
        <dbReference type="Pfam" id="PF01243"/>
    </source>
</evidence>
<dbReference type="Proteomes" id="UP000565715">
    <property type="component" value="Unassembled WGS sequence"/>
</dbReference>
<accession>A0A846XKR3</accession>
<proteinExistence type="predicted"/>
<sequence length="136" mass="15092">MSTLSLSDTLKKHIDENRLFVTVATVGRDGHPHLTVTWLDRDGDDLLYSTTTDRVQGKNLARDPRISVLITAPDNPYLYAEVKGTASLTPDPELTIGNRISRKYTGKDYADFNPDAVNDGPRVVVRITPNKITGRL</sequence>
<comment type="caution">
    <text evidence="3">The sequence shown here is derived from an EMBL/GenBank/DDBJ whole genome shotgun (WGS) entry which is preliminary data.</text>
</comment>
<dbReference type="InterPro" id="IPR052019">
    <property type="entry name" value="F420H2_bilvrd_red/Heme_oxyg"/>
</dbReference>
<keyword evidence="4" id="KW-1185">Reference proteome</keyword>
<dbReference type="PANTHER" id="PTHR35176">
    <property type="entry name" value="HEME OXYGENASE HI_0854-RELATED"/>
    <property type="match status" value="1"/>
</dbReference>
<organism evidence="3 4">
    <name type="scientific">Nocardia speluncae</name>
    <dbReference type="NCBI Taxonomy" id="419477"/>
    <lineage>
        <taxon>Bacteria</taxon>
        <taxon>Bacillati</taxon>
        <taxon>Actinomycetota</taxon>
        <taxon>Actinomycetes</taxon>
        <taxon>Mycobacteriales</taxon>
        <taxon>Nocardiaceae</taxon>
        <taxon>Nocardia</taxon>
    </lineage>
</organism>
<evidence type="ECO:0000313" key="4">
    <source>
        <dbReference type="Proteomes" id="UP000565715"/>
    </source>
</evidence>